<feature type="compositionally biased region" description="Acidic residues" evidence="1">
    <location>
        <begin position="19"/>
        <end position="31"/>
    </location>
</feature>
<gene>
    <name evidence="2" type="ORF">Esi_0228_0022</name>
</gene>
<reference evidence="2 3" key="1">
    <citation type="journal article" date="2010" name="Nature">
        <title>The Ectocarpus genome and the independent evolution of multicellularity in brown algae.</title>
        <authorList>
            <person name="Cock J.M."/>
            <person name="Sterck L."/>
            <person name="Rouze P."/>
            <person name="Scornet D."/>
            <person name="Allen A.E."/>
            <person name="Amoutzias G."/>
            <person name="Anthouard V."/>
            <person name="Artiguenave F."/>
            <person name="Aury J.M."/>
            <person name="Badger J.H."/>
            <person name="Beszteri B."/>
            <person name="Billiau K."/>
            <person name="Bonnet E."/>
            <person name="Bothwell J.H."/>
            <person name="Bowler C."/>
            <person name="Boyen C."/>
            <person name="Brownlee C."/>
            <person name="Carrano C.J."/>
            <person name="Charrier B."/>
            <person name="Cho G.Y."/>
            <person name="Coelho S.M."/>
            <person name="Collen J."/>
            <person name="Corre E."/>
            <person name="Da Silva C."/>
            <person name="Delage L."/>
            <person name="Delaroque N."/>
            <person name="Dittami S.M."/>
            <person name="Doulbeau S."/>
            <person name="Elias M."/>
            <person name="Farnham G."/>
            <person name="Gachon C.M."/>
            <person name="Gschloessl B."/>
            <person name="Heesch S."/>
            <person name="Jabbari K."/>
            <person name="Jubin C."/>
            <person name="Kawai H."/>
            <person name="Kimura K."/>
            <person name="Kloareg B."/>
            <person name="Kupper F.C."/>
            <person name="Lang D."/>
            <person name="Le Bail A."/>
            <person name="Leblanc C."/>
            <person name="Lerouge P."/>
            <person name="Lohr M."/>
            <person name="Lopez P.J."/>
            <person name="Martens C."/>
            <person name="Maumus F."/>
            <person name="Michel G."/>
            <person name="Miranda-Saavedra D."/>
            <person name="Morales J."/>
            <person name="Moreau H."/>
            <person name="Motomura T."/>
            <person name="Nagasato C."/>
            <person name="Napoli C.A."/>
            <person name="Nelson D.R."/>
            <person name="Nyvall-Collen P."/>
            <person name="Peters A.F."/>
            <person name="Pommier C."/>
            <person name="Potin P."/>
            <person name="Poulain J."/>
            <person name="Quesneville H."/>
            <person name="Read B."/>
            <person name="Rensing S.A."/>
            <person name="Ritter A."/>
            <person name="Rousvoal S."/>
            <person name="Samanta M."/>
            <person name="Samson G."/>
            <person name="Schroeder D.C."/>
            <person name="Segurens B."/>
            <person name="Strittmatter M."/>
            <person name="Tonon T."/>
            <person name="Tregear J.W."/>
            <person name="Valentin K."/>
            <person name="von Dassow P."/>
            <person name="Yamagishi T."/>
            <person name="Van de Peer Y."/>
            <person name="Wincker P."/>
        </authorList>
    </citation>
    <scope>NUCLEOTIDE SEQUENCE [LARGE SCALE GENOMIC DNA]</scope>
    <source>
        <strain evidence="3">Ec32 / CCAP1310/4</strain>
    </source>
</reference>
<accession>D7FS65</accession>
<evidence type="ECO:0000256" key="1">
    <source>
        <dbReference type="SAM" id="MobiDB-lite"/>
    </source>
</evidence>
<name>D7FS65_ECTSI</name>
<evidence type="ECO:0000313" key="3">
    <source>
        <dbReference type="Proteomes" id="UP000002630"/>
    </source>
</evidence>
<dbReference type="Proteomes" id="UP000002630">
    <property type="component" value="Unassembled WGS sequence"/>
</dbReference>
<feature type="compositionally biased region" description="Basic and acidic residues" evidence="1">
    <location>
        <begin position="8"/>
        <end position="18"/>
    </location>
</feature>
<feature type="region of interest" description="Disordered" evidence="1">
    <location>
        <begin position="1"/>
        <end position="44"/>
    </location>
</feature>
<feature type="region of interest" description="Disordered" evidence="1">
    <location>
        <begin position="231"/>
        <end position="261"/>
    </location>
</feature>
<feature type="compositionally biased region" description="Gly residues" evidence="1">
    <location>
        <begin position="243"/>
        <end position="254"/>
    </location>
</feature>
<dbReference type="OrthoDB" id="189603at2759"/>
<organism evidence="2 3">
    <name type="scientific">Ectocarpus siliculosus</name>
    <name type="common">Brown alga</name>
    <name type="synonym">Conferva siliculosa</name>
    <dbReference type="NCBI Taxonomy" id="2880"/>
    <lineage>
        <taxon>Eukaryota</taxon>
        <taxon>Sar</taxon>
        <taxon>Stramenopiles</taxon>
        <taxon>Ochrophyta</taxon>
        <taxon>PX clade</taxon>
        <taxon>Phaeophyceae</taxon>
        <taxon>Ectocarpales</taxon>
        <taxon>Ectocarpaceae</taxon>
        <taxon>Ectocarpus</taxon>
    </lineage>
</organism>
<proteinExistence type="predicted"/>
<dbReference type="InParanoid" id="D7FS65"/>
<sequence length="335" mass="37434">MVGNGGSRRKEDARHSDSSDDDDDDDEDQEPEGPPQKFVLAGDDTGSGIEYNILDPESWQKLEHYCKKWGIKQAHLESIYSRFARTIIRTEHLDFTLKPQYHASLDFLADEFMTTAGEFAAQIFIQTWFLRRKRGLAPPQDRRCVDFTRLVIMCSDLARLGDYELLINLWACVLHRFSGILPTGTVDLDTRVNVELVREVITVLHTALDKKLDLLIGMLLEESEEVEIQGDVASTRGLSSTSSGGGGGGGGGTTRTGEEGQRKIIHKSNGEEAEGAPSQAQRRRYLTLRSILRFSFQHPPLMFPVVQFQRVLRCKIIGEEGKEGGGVKCSSLLLH</sequence>
<evidence type="ECO:0000313" key="2">
    <source>
        <dbReference type="EMBL" id="CBJ31006.1"/>
    </source>
</evidence>
<protein>
    <submittedName>
        <fullName evidence="2">Uncharacterized protein</fullName>
    </submittedName>
</protein>
<dbReference type="EMBL" id="FN649760">
    <property type="protein sequence ID" value="CBJ31006.1"/>
    <property type="molecule type" value="Genomic_DNA"/>
</dbReference>
<keyword evidence="3" id="KW-1185">Reference proteome</keyword>
<dbReference type="AlphaFoldDB" id="D7FS65"/>